<dbReference type="RefSeq" id="WP_013826804.1">
    <property type="nucleotide sequence ID" value="NC_015574.1"/>
</dbReference>
<evidence type="ECO:0000313" key="2">
    <source>
        <dbReference type="EMBL" id="AEG19305.1"/>
    </source>
</evidence>
<reference evidence="2 3" key="1">
    <citation type="journal article" date="2014" name="Int. J. Syst. Evol. Microbiol.">
        <title>Methanobacterium paludis sp. nov. and a novel strain of Methanobacterium lacus isolated from northern peatlands.</title>
        <authorList>
            <person name="Cadillo-Quiroz H."/>
            <person name="Brauer S.L."/>
            <person name="Goodson N."/>
            <person name="Yavitt J.B."/>
            <person name="Zinder S.H."/>
        </authorList>
    </citation>
    <scope>NUCLEOTIDE SEQUENCE [LARGE SCALE GENOMIC DNA]</scope>
    <source>
        <strain evidence="3">DSM 25820 / JCM 18151 / SWAN1</strain>
    </source>
</reference>
<dbReference type="AlphaFoldDB" id="F6D5F3"/>
<protein>
    <submittedName>
        <fullName evidence="2">Uncharacterized protein</fullName>
    </submittedName>
</protein>
<keyword evidence="1" id="KW-0472">Membrane</keyword>
<organism evidence="2 3">
    <name type="scientific">Methanobacterium paludis (strain DSM 25820 / JCM 18151 / SWAN1)</name>
    <dbReference type="NCBI Taxonomy" id="868131"/>
    <lineage>
        <taxon>Archaea</taxon>
        <taxon>Methanobacteriati</taxon>
        <taxon>Methanobacteriota</taxon>
        <taxon>Methanomada group</taxon>
        <taxon>Methanobacteria</taxon>
        <taxon>Methanobacteriales</taxon>
        <taxon>Methanobacteriaceae</taxon>
        <taxon>Methanobacterium</taxon>
    </lineage>
</organism>
<evidence type="ECO:0000256" key="1">
    <source>
        <dbReference type="SAM" id="Phobius"/>
    </source>
</evidence>
<accession>F6D5F3</accession>
<keyword evidence="3" id="KW-1185">Reference proteome</keyword>
<evidence type="ECO:0000313" key="3">
    <source>
        <dbReference type="Proteomes" id="UP000009231"/>
    </source>
</evidence>
<dbReference type="OrthoDB" id="82543at2157"/>
<dbReference type="HOGENOM" id="CLU_887438_0_0_2"/>
<dbReference type="STRING" id="868131.MSWAN_2299"/>
<dbReference type="EMBL" id="CP002772">
    <property type="protein sequence ID" value="AEG19305.1"/>
    <property type="molecule type" value="Genomic_DNA"/>
</dbReference>
<dbReference type="eggNOG" id="arCOG06495">
    <property type="taxonomic scope" value="Archaea"/>
</dbReference>
<feature type="transmembrane region" description="Helical" evidence="1">
    <location>
        <begin position="6"/>
        <end position="27"/>
    </location>
</feature>
<dbReference type="GeneID" id="10669828"/>
<keyword evidence="1" id="KW-0812">Transmembrane</keyword>
<keyword evidence="1" id="KW-1133">Transmembrane helix</keyword>
<dbReference type="KEGG" id="mew:MSWAN_2299"/>
<name>F6D5F3_METPW</name>
<sequence>MDRKGYVMGGLSFLLVVPAILLVAVFMDMAHVGGESADTILKSDTTLYAAKDIEEDIPVQGLEVLREEAEGVVKTGAPVVNSRQAVETALQKRMDLKAEEYYNSTGLRVNCTIINVNTASDPFEVEVNSTICVEKDNVKHRETVNQNISIKDADSRIPDPLPFIKCKSHGGVTNNTGRILYGSSLAKYLNARNVSNATAYENATAPLFIKKCPYDPYDYHGTSQNYIALKNCLENGYFHESSDGACFLCRLEGKSTCYHYGFETFIKPAPSLDGTLTFAPCSSDHVIYNDTDPDGSGTYRGKAIEYYFDGVNHFKLFLDNGHRSKYGLPTFSD</sequence>
<proteinExistence type="predicted"/>
<dbReference type="Proteomes" id="UP000009231">
    <property type="component" value="Chromosome"/>
</dbReference>
<gene>
    <name evidence="2" type="ordered locus">MSWAN_2299</name>
</gene>